<dbReference type="RefSeq" id="WP_377477671.1">
    <property type="nucleotide sequence ID" value="NZ_JBHLWO010000002.1"/>
</dbReference>
<sequence length="108" mass="11653">MMNSKKSIFVAASLAGILSINIFNSEAKDSYQFINQAKSTSLTSRSSTSSVEVAFTPAATVVVFVSAITCPAWTGEGDQEPEPDGYTLLSYANDDTSKIKELELYKLN</sequence>
<comment type="caution">
    <text evidence="1">The sequence shown here is derived from an EMBL/GenBank/DDBJ whole genome shotgun (WGS) entry which is preliminary data.</text>
</comment>
<dbReference type="EMBL" id="JBHLWO010000002">
    <property type="protein sequence ID" value="MFC0320742.1"/>
    <property type="molecule type" value="Genomic_DNA"/>
</dbReference>
<name>A0ABV6HPB5_9SPHI</name>
<keyword evidence="2" id="KW-1185">Reference proteome</keyword>
<dbReference type="Proteomes" id="UP001589774">
    <property type="component" value="Unassembled WGS sequence"/>
</dbReference>
<organism evidence="1 2">
    <name type="scientific">Olivibacter oleidegradans</name>
    <dbReference type="NCBI Taxonomy" id="760123"/>
    <lineage>
        <taxon>Bacteria</taxon>
        <taxon>Pseudomonadati</taxon>
        <taxon>Bacteroidota</taxon>
        <taxon>Sphingobacteriia</taxon>
        <taxon>Sphingobacteriales</taxon>
        <taxon>Sphingobacteriaceae</taxon>
        <taxon>Olivibacter</taxon>
    </lineage>
</organism>
<evidence type="ECO:0000313" key="2">
    <source>
        <dbReference type="Proteomes" id="UP001589774"/>
    </source>
</evidence>
<evidence type="ECO:0000313" key="1">
    <source>
        <dbReference type="EMBL" id="MFC0320742.1"/>
    </source>
</evidence>
<accession>A0ABV6HPB5</accession>
<protein>
    <submittedName>
        <fullName evidence="1">Uncharacterized protein</fullName>
    </submittedName>
</protein>
<reference evidence="1 2" key="1">
    <citation type="submission" date="2024-09" db="EMBL/GenBank/DDBJ databases">
        <authorList>
            <person name="Sun Q."/>
            <person name="Mori K."/>
        </authorList>
    </citation>
    <scope>NUCLEOTIDE SEQUENCE [LARGE SCALE GENOMIC DNA]</scope>
    <source>
        <strain evidence="1 2">CCM 7765</strain>
    </source>
</reference>
<proteinExistence type="predicted"/>
<gene>
    <name evidence="1" type="ORF">ACFFI0_20620</name>
</gene>